<keyword evidence="4 5" id="KW-0472">Membrane</keyword>
<keyword evidence="3 5" id="KW-1133">Transmembrane helix</keyword>
<dbReference type="PANTHER" id="PTHR23427">
    <property type="entry name" value="SURFEIT LOCUS PROTEIN"/>
    <property type="match status" value="1"/>
</dbReference>
<dbReference type="STRING" id="1537102.L0B0M3"/>
<comment type="similarity">
    <text evidence="5">Belongs to the SURF1 family.</text>
</comment>
<dbReference type="GeneID" id="15804688"/>
<dbReference type="GO" id="GO:0005743">
    <property type="term" value="C:mitochondrial inner membrane"/>
    <property type="evidence" value="ECO:0007669"/>
    <property type="project" value="UniProtKB-SubCell"/>
</dbReference>
<comment type="function">
    <text evidence="5">Probably involved in the biogenesis of the COX complex.</text>
</comment>
<evidence type="ECO:0000256" key="2">
    <source>
        <dbReference type="ARBA" id="ARBA00022692"/>
    </source>
</evidence>
<dbReference type="KEGG" id="beq:BEWA_007740"/>
<accession>L0B0M3</accession>
<evidence type="ECO:0000256" key="1">
    <source>
        <dbReference type="ARBA" id="ARBA00004370"/>
    </source>
</evidence>
<dbReference type="PROSITE" id="PS50895">
    <property type="entry name" value="SURF1"/>
    <property type="match status" value="1"/>
</dbReference>
<evidence type="ECO:0000256" key="3">
    <source>
        <dbReference type="ARBA" id="ARBA00022989"/>
    </source>
</evidence>
<keyword evidence="2 5" id="KW-0812">Transmembrane</keyword>
<proteinExistence type="inferred from homology"/>
<dbReference type="PANTHER" id="PTHR23427:SF2">
    <property type="entry name" value="SURFEIT LOCUS PROTEIN 1"/>
    <property type="match status" value="1"/>
</dbReference>
<reference evidence="6 7" key="1">
    <citation type="journal article" date="2012" name="BMC Genomics">
        <title>Comparative genomic analysis and phylogenetic position of Theileria equi.</title>
        <authorList>
            <person name="Kappmeyer L.S."/>
            <person name="Thiagarajan M."/>
            <person name="Herndon D.R."/>
            <person name="Ramsay J.D."/>
            <person name="Caler E."/>
            <person name="Djikeng A."/>
            <person name="Gillespie J.J."/>
            <person name="Lau A.O."/>
            <person name="Roalson E.H."/>
            <person name="Silva J.C."/>
            <person name="Silva M.G."/>
            <person name="Suarez C.E."/>
            <person name="Ueti M.W."/>
            <person name="Nene V.M."/>
            <person name="Mealey R.H."/>
            <person name="Knowles D.P."/>
            <person name="Brayton K.A."/>
        </authorList>
    </citation>
    <scope>NUCLEOTIDE SEQUENCE [LARGE SCALE GENOMIC DNA]</scope>
    <source>
        <strain evidence="6 7">WA</strain>
    </source>
</reference>
<sequence>MLPNRHSFLPRELLHKLYCNLNETIRTNTLYRTDIKSHWRNDVIFRQFATNKITKNDKNSPKTTTDDLIHTDYDVPIKCTKDQWLYKASDKEVELFKKSKLLPTRPIDLENSIVIRLVSLNDPVTSPVHSAVLYSEYGLRKDEFIKLMLTTIAVCCTFLYLGFWQLKRREWKTQLLSQREKSLNSPRVRIDSFKDVSKHFVPSDVPYNPNAVENKEHVLYRQVEAHGVLDTNKWLLVGPRQSLTHTRGDQAGYYVIYPLRFRDGSSVLVNMGWLKGSDVFSMRTTPEWITVRGILIDGEITEKSYIKLKIKAMTFIDTFISHLFGYETNLSSKYNRPQLIREEGVKVYTYMDPQSMGAEIISKSPSDTKGYMINVYDSFFENDSKIVAHEQTIPQKQGIIDYLYDIFNGIFSKDQKLENVQNNESYEPKSQIGRITRERSISSRYTFERKQKSDYLLFYADPETHFNYAVQWFLMALSTCGLCVYKMIRIRRVLKMK</sequence>
<protein>
    <recommendedName>
        <fullName evidence="5">SURF1-like protein</fullName>
    </recommendedName>
</protein>
<gene>
    <name evidence="6" type="ORF">BEWA_007740</name>
</gene>
<dbReference type="OrthoDB" id="10040024at2759"/>
<keyword evidence="5" id="KW-0496">Mitochondrion</keyword>
<keyword evidence="5" id="KW-0999">Mitochondrion inner membrane</keyword>
<dbReference type="InterPro" id="IPR045214">
    <property type="entry name" value="Surf1/Surf4"/>
</dbReference>
<evidence type="ECO:0000313" key="6">
    <source>
        <dbReference type="EMBL" id="AFZ81365.1"/>
    </source>
</evidence>
<dbReference type="Proteomes" id="UP000031512">
    <property type="component" value="Chromosome 3"/>
</dbReference>
<dbReference type="VEuPathDB" id="PiroplasmaDB:BEWA_007740"/>
<comment type="caution">
    <text evidence="5">Lacks conserved residue(s) required for the propagation of feature annotation.</text>
</comment>
<evidence type="ECO:0000256" key="4">
    <source>
        <dbReference type="ARBA" id="ARBA00023136"/>
    </source>
</evidence>
<dbReference type="EMBL" id="CP001670">
    <property type="protein sequence ID" value="AFZ81365.1"/>
    <property type="molecule type" value="Genomic_DNA"/>
</dbReference>
<feature type="transmembrane region" description="Helical" evidence="5">
    <location>
        <begin position="469"/>
        <end position="488"/>
    </location>
</feature>
<dbReference type="eggNOG" id="KOG1563">
    <property type="taxonomic scope" value="Eukaryota"/>
</dbReference>
<keyword evidence="7" id="KW-1185">Reference proteome</keyword>
<dbReference type="RefSeq" id="XP_004831031.1">
    <property type="nucleotide sequence ID" value="XM_004830974.1"/>
</dbReference>
<organism evidence="6 7">
    <name type="scientific">Theileria equi strain WA</name>
    <dbReference type="NCBI Taxonomy" id="1537102"/>
    <lineage>
        <taxon>Eukaryota</taxon>
        <taxon>Sar</taxon>
        <taxon>Alveolata</taxon>
        <taxon>Apicomplexa</taxon>
        <taxon>Aconoidasida</taxon>
        <taxon>Piroplasmida</taxon>
        <taxon>Theileriidae</taxon>
        <taxon>Theileria</taxon>
    </lineage>
</organism>
<dbReference type="Pfam" id="PF02104">
    <property type="entry name" value="SURF1"/>
    <property type="match status" value="1"/>
</dbReference>
<comment type="subcellular location">
    <subcellularLocation>
        <location evidence="1">Membrane</location>
    </subcellularLocation>
    <subcellularLocation>
        <location evidence="5">Mitochondrion inner membrane</location>
        <topology evidence="5">Multi-pass membrane protein</topology>
    </subcellularLocation>
</comment>
<name>L0B0M3_THEEQ</name>
<dbReference type="CDD" id="cd06662">
    <property type="entry name" value="SURF1"/>
    <property type="match status" value="1"/>
</dbReference>
<dbReference type="AlphaFoldDB" id="L0B0M3"/>
<evidence type="ECO:0000256" key="5">
    <source>
        <dbReference type="RuleBase" id="RU363076"/>
    </source>
</evidence>
<evidence type="ECO:0000313" key="7">
    <source>
        <dbReference type="Proteomes" id="UP000031512"/>
    </source>
</evidence>
<dbReference type="InterPro" id="IPR002994">
    <property type="entry name" value="Surf1/Shy1"/>
</dbReference>